<evidence type="ECO:0000313" key="8">
    <source>
        <dbReference type="Proteomes" id="UP001479290"/>
    </source>
</evidence>
<dbReference type="InterPro" id="IPR050676">
    <property type="entry name" value="IL-12"/>
</dbReference>
<feature type="region of interest" description="Disordered" evidence="5">
    <location>
        <begin position="338"/>
        <end position="380"/>
    </location>
</feature>
<keyword evidence="4" id="KW-0393">Immunoglobulin domain</keyword>
<accession>A0AAW1ZEC0</accession>
<dbReference type="InterPro" id="IPR013783">
    <property type="entry name" value="Ig-like_fold"/>
</dbReference>
<feature type="compositionally biased region" description="Basic residues" evidence="5">
    <location>
        <begin position="370"/>
        <end position="380"/>
    </location>
</feature>
<dbReference type="AlphaFoldDB" id="A0AAW1ZEC0"/>
<evidence type="ECO:0000256" key="4">
    <source>
        <dbReference type="ARBA" id="ARBA00023319"/>
    </source>
</evidence>
<evidence type="ECO:0000256" key="5">
    <source>
        <dbReference type="SAM" id="MobiDB-lite"/>
    </source>
</evidence>
<sequence>MCGIKARTDPAREHRTHRRESHLIFFFCAEFDVRQSNSTKMGLLMRFIVLVCFSITRMSALKFFPEKFVIGEKHTSVTLTCKTNKDSVTWKREDALGIVDIVESEYEKLSGRHLTVIDLQKDQIGNYTCWSDKGLEDYTYLLLDKSKEATGFKINCTAETFSCSKQIKCTWTSDEFTAFRLRNARDNGDWVSQSVDGVFFLPHSTNSFSEESERLLITGEAVSTCCYMKTDYSFYLRDIVKPADPNISVFKVKNKGSDQQIIEVEVMPPSSWPQPYSFFPLKHQIEYQIRHNGELKTKEWEEGSKIKVEGQISKLRVRCRDMLLLSQWSEWTMWKNVPNEGKRSHTKNKVAKKKSGKKNKTKKKEEKSKVNRHWGKRINF</sequence>
<evidence type="ECO:0008006" key="9">
    <source>
        <dbReference type="Google" id="ProtNLM"/>
    </source>
</evidence>
<name>A0AAW1ZEC0_CULAL</name>
<dbReference type="Proteomes" id="UP001479290">
    <property type="component" value="Unassembled WGS sequence"/>
</dbReference>
<organism evidence="7 8">
    <name type="scientific">Culter alburnus</name>
    <name type="common">Topmouth culter</name>
    <dbReference type="NCBI Taxonomy" id="194366"/>
    <lineage>
        <taxon>Eukaryota</taxon>
        <taxon>Metazoa</taxon>
        <taxon>Chordata</taxon>
        <taxon>Craniata</taxon>
        <taxon>Vertebrata</taxon>
        <taxon>Euteleostomi</taxon>
        <taxon>Actinopterygii</taxon>
        <taxon>Neopterygii</taxon>
        <taxon>Teleostei</taxon>
        <taxon>Ostariophysi</taxon>
        <taxon>Cypriniformes</taxon>
        <taxon>Xenocyprididae</taxon>
        <taxon>Xenocypridinae</taxon>
        <taxon>Culter</taxon>
    </lineage>
</organism>
<keyword evidence="2" id="KW-1015">Disulfide bond</keyword>
<feature type="transmembrane region" description="Helical" evidence="6">
    <location>
        <begin position="43"/>
        <end position="64"/>
    </location>
</feature>
<dbReference type="CDD" id="cd00096">
    <property type="entry name" value="Ig"/>
    <property type="match status" value="1"/>
</dbReference>
<keyword evidence="6" id="KW-0472">Membrane</keyword>
<evidence type="ECO:0000313" key="7">
    <source>
        <dbReference type="EMBL" id="KAK9958724.1"/>
    </source>
</evidence>
<protein>
    <recommendedName>
        <fullName evidence="9">Interleukin-12 subunit beta</fullName>
    </recommendedName>
</protein>
<feature type="compositionally biased region" description="Basic residues" evidence="5">
    <location>
        <begin position="344"/>
        <end position="362"/>
    </location>
</feature>
<dbReference type="SUPFAM" id="SSF48726">
    <property type="entry name" value="Immunoglobulin"/>
    <property type="match status" value="1"/>
</dbReference>
<dbReference type="PANTHER" id="PTHR48485:SF3">
    <property type="entry name" value="INTERLEUKIN-12 SUBUNIT BETA"/>
    <property type="match status" value="1"/>
</dbReference>
<gene>
    <name evidence="7" type="ORF">ABG768_010829</name>
</gene>
<dbReference type="InterPro" id="IPR036116">
    <property type="entry name" value="FN3_sf"/>
</dbReference>
<comment type="caution">
    <text evidence="7">The sequence shown here is derived from an EMBL/GenBank/DDBJ whole genome shotgun (WGS) entry which is preliminary data.</text>
</comment>
<proteinExistence type="predicted"/>
<keyword evidence="1" id="KW-0732">Signal</keyword>
<dbReference type="PANTHER" id="PTHR48485">
    <property type="entry name" value="INTERLEUKIN-12 SUBUNIT BETA-RELATED"/>
    <property type="match status" value="1"/>
</dbReference>
<dbReference type="EMBL" id="JAWDJR010000018">
    <property type="protein sequence ID" value="KAK9958724.1"/>
    <property type="molecule type" value="Genomic_DNA"/>
</dbReference>
<evidence type="ECO:0000256" key="2">
    <source>
        <dbReference type="ARBA" id="ARBA00023157"/>
    </source>
</evidence>
<evidence type="ECO:0000256" key="6">
    <source>
        <dbReference type="SAM" id="Phobius"/>
    </source>
</evidence>
<evidence type="ECO:0000256" key="1">
    <source>
        <dbReference type="ARBA" id="ARBA00022729"/>
    </source>
</evidence>
<keyword evidence="6" id="KW-0812">Transmembrane</keyword>
<keyword evidence="3" id="KW-0325">Glycoprotein</keyword>
<reference evidence="7 8" key="1">
    <citation type="submission" date="2024-05" db="EMBL/GenBank/DDBJ databases">
        <title>A high-quality chromosomal-level genome assembly of Topmouth culter (Culter alburnus).</title>
        <authorList>
            <person name="Zhao H."/>
        </authorList>
    </citation>
    <scope>NUCLEOTIDE SEQUENCE [LARGE SCALE GENOMIC DNA]</scope>
    <source>
        <strain evidence="7">CATC2023</strain>
        <tissue evidence="7">Muscle</tissue>
    </source>
</reference>
<keyword evidence="8" id="KW-1185">Reference proteome</keyword>
<evidence type="ECO:0000256" key="3">
    <source>
        <dbReference type="ARBA" id="ARBA00023180"/>
    </source>
</evidence>
<dbReference type="SUPFAM" id="SSF49265">
    <property type="entry name" value="Fibronectin type III"/>
    <property type="match status" value="1"/>
</dbReference>
<dbReference type="InterPro" id="IPR036179">
    <property type="entry name" value="Ig-like_dom_sf"/>
</dbReference>
<dbReference type="Gene3D" id="2.60.40.10">
    <property type="entry name" value="Immunoglobulins"/>
    <property type="match status" value="2"/>
</dbReference>
<keyword evidence="6" id="KW-1133">Transmembrane helix</keyword>